<dbReference type="CDD" id="cd03416">
    <property type="entry name" value="CbiX_SirB_N"/>
    <property type="match status" value="1"/>
</dbReference>
<accession>A0A0B0EM24</accession>
<dbReference type="SUPFAM" id="SSF53800">
    <property type="entry name" value="Chelatase"/>
    <property type="match status" value="1"/>
</dbReference>
<name>A0A0B0EM24_9BACT</name>
<organism evidence="3 4">
    <name type="scientific">Candidatus Scalindua brodae</name>
    <dbReference type="NCBI Taxonomy" id="237368"/>
    <lineage>
        <taxon>Bacteria</taxon>
        <taxon>Pseudomonadati</taxon>
        <taxon>Planctomycetota</taxon>
        <taxon>Candidatus Brocadiia</taxon>
        <taxon>Candidatus Brocadiales</taxon>
        <taxon>Candidatus Scalinduaceae</taxon>
        <taxon>Candidatus Scalindua</taxon>
    </lineage>
</organism>
<dbReference type="GO" id="GO:0016829">
    <property type="term" value="F:lyase activity"/>
    <property type="evidence" value="ECO:0007669"/>
    <property type="project" value="UniProtKB-KW"/>
</dbReference>
<evidence type="ECO:0000313" key="4">
    <source>
        <dbReference type="Proteomes" id="UP000030652"/>
    </source>
</evidence>
<comment type="caution">
    <text evidence="3">The sequence shown here is derived from an EMBL/GenBank/DDBJ whole genome shotgun (WGS) entry which is preliminary data.</text>
</comment>
<dbReference type="EMBL" id="JRYO01000147">
    <property type="protein sequence ID" value="KHE92178.1"/>
    <property type="molecule type" value="Genomic_DNA"/>
</dbReference>
<evidence type="ECO:0000256" key="1">
    <source>
        <dbReference type="ARBA" id="ARBA00022723"/>
    </source>
</evidence>
<dbReference type="AlphaFoldDB" id="A0A0B0EM24"/>
<dbReference type="InterPro" id="IPR050963">
    <property type="entry name" value="Sirohydro_Cobaltochel/CbiX"/>
</dbReference>
<dbReference type="eggNOG" id="COG2138">
    <property type="taxonomic scope" value="Bacteria"/>
</dbReference>
<reference evidence="3 4" key="1">
    <citation type="submission" date="2014-10" db="EMBL/GenBank/DDBJ databases">
        <title>Draft genome of anammox bacterium scalindua brodae, obtained using differential coverage binning of sequence data from two enrichment reactors.</title>
        <authorList>
            <person name="Speth D.R."/>
            <person name="Russ L."/>
            <person name="Kartal B."/>
            <person name="Op den Camp H.J."/>
            <person name="Dutilh B.E."/>
            <person name="Jetten M.S."/>
        </authorList>
    </citation>
    <scope>NUCLEOTIDE SEQUENCE [LARGE SCALE GENOMIC DNA]</scope>
    <source>
        <strain evidence="3">RU1</strain>
    </source>
</reference>
<dbReference type="GO" id="GO:0046872">
    <property type="term" value="F:metal ion binding"/>
    <property type="evidence" value="ECO:0007669"/>
    <property type="project" value="UniProtKB-KW"/>
</dbReference>
<keyword evidence="1" id="KW-0479">Metal-binding</keyword>
<evidence type="ECO:0000313" key="3">
    <source>
        <dbReference type="EMBL" id="KHE92178.1"/>
    </source>
</evidence>
<sequence>MGIKTGVIVLAHGSRVRTGNEGLFTIVEMLRAMGKWDMVEAGFLQLAKPGLTEVVEVLIGRGAKRVVVMPLLLFSGNHVLKDIPAEIDEERKKFPDVEFCYAKNIGADERIAMIVADRVEESVKRA</sequence>
<protein>
    <recommendedName>
        <fullName evidence="5">Sirohydrochlorin cobaltochelatase</fullName>
    </recommendedName>
</protein>
<dbReference type="Pfam" id="PF01903">
    <property type="entry name" value="CbiX"/>
    <property type="match status" value="1"/>
</dbReference>
<dbReference type="PANTHER" id="PTHR33542:SF3">
    <property type="entry name" value="SIROHYDROCHLORIN FERROCHELATASE, CHLOROPLASTIC"/>
    <property type="match status" value="1"/>
</dbReference>
<dbReference type="Gene3D" id="3.40.50.1400">
    <property type="match status" value="1"/>
</dbReference>
<evidence type="ECO:0000256" key="2">
    <source>
        <dbReference type="ARBA" id="ARBA00023239"/>
    </source>
</evidence>
<proteinExistence type="predicted"/>
<evidence type="ECO:0008006" key="5">
    <source>
        <dbReference type="Google" id="ProtNLM"/>
    </source>
</evidence>
<gene>
    <name evidence="3" type="ORF">SCABRO_02073</name>
</gene>
<dbReference type="InterPro" id="IPR002762">
    <property type="entry name" value="CbiX-like"/>
</dbReference>
<dbReference type="Proteomes" id="UP000030652">
    <property type="component" value="Unassembled WGS sequence"/>
</dbReference>
<dbReference type="PANTHER" id="PTHR33542">
    <property type="entry name" value="SIROHYDROCHLORIN FERROCHELATASE, CHLOROPLASTIC"/>
    <property type="match status" value="1"/>
</dbReference>
<keyword evidence="2" id="KW-0456">Lyase</keyword>